<evidence type="ECO:0000256" key="1">
    <source>
        <dbReference type="ARBA" id="ARBA00022737"/>
    </source>
</evidence>
<dbReference type="Gene3D" id="1.10.10.60">
    <property type="entry name" value="Homeodomain-like"/>
    <property type="match status" value="1"/>
</dbReference>
<dbReference type="SMART" id="SM00717">
    <property type="entry name" value="SANT"/>
    <property type="match status" value="1"/>
</dbReference>
<evidence type="ECO:0000313" key="6">
    <source>
        <dbReference type="Proteomes" id="UP000554482"/>
    </source>
</evidence>
<dbReference type="InterPro" id="IPR017930">
    <property type="entry name" value="Myb_dom"/>
</dbReference>
<dbReference type="GO" id="GO:0000978">
    <property type="term" value="F:RNA polymerase II cis-regulatory region sequence-specific DNA binding"/>
    <property type="evidence" value="ECO:0007669"/>
    <property type="project" value="TreeGrafter"/>
</dbReference>
<dbReference type="PROSITE" id="PS50090">
    <property type="entry name" value="MYB_LIKE"/>
    <property type="match status" value="1"/>
</dbReference>
<feature type="domain" description="Myb-like" evidence="3">
    <location>
        <begin position="167"/>
        <end position="218"/>
    </location>
</feature>
<dbReference type="Proteomes" id="UP000554482">
    <property type="component" value="Unassembled WGS sequence"/>
</dbReference>
<accession>A0A7J6W853</accession>
<keyword evidence="2" id="KW-0238">DNA-binding</keyword>
<dbReference type="AlphaFoldDB" id="A0A7J6W853"/>
<feature type="non-terminal residue" evidence="5">
    <location>
        <position position="1"/>
    </location>
</feature>
<dbReference type="CDD" id="cd00167">
    <property type="entry name" value="SANT"/>
    <property type="match status" value="1"/>
</dbReference>
<keyword evidence="1" id="KW-0677">Repeat</keyword>
<gene>
    <name evidence="5" type="ORF">FRX31_016827</name>
</gene>
<dbReference type="PROSITE" id="PS51294">
    <property type="entry name" value="HTH_MYB"/>
    <property type="match status" value="1"/>
</dbReference>
<comment type="caution">
    <text evidence="5">The sequence shown here is derived from an EMBL/GenBank/DDBJ whole genome shotgun (WGS) entry which is preliminary data.</text>
</comment>
<name>A0A7J6W853_THATH</name>
<keyword evidence="6" id="KW-1185">Reference proteome</keyword>
<dbReference type="Pfam" id="PF00249">
    <property type="entry name" value="Myb_DNA-binding"/>
    <property type="match status" value="1"/>
</dbReference>
<dbReference type="FunFam" id="1.10.10.60:FF:000010">
    <property type="entry name" value="Transcriptional activator Myb isoform A"/>
    <property type="match status" value="1"/>
</dbReference>
<dbReference type="GO" id="GO:0005634">
    <property type="term" value="C:nucleus"/>
    <property type="evidence" value="ECO:0007669"/>
    <property type="project" value="TreeGrafter"/>
</dbReference>
<evidence type="ECO:0000313" key="5">
    <source>
        <dbReference type="EMBL" id="KAF5193586.1"/>
    </source>
</evidence>
<protein>
    <submittedName>
        <fullName evidence="5">Myb protein</fullName>
    </submittedName>
</protein>
<dbReference type="SUPFAM" id="SSF46689">
    <property type="entry name" value="Homeodomain-like"/>
    <property type="match status" value="1"/>
</dbReference>
<feature type="domain" description="HTH myb-type" evidence="4">
    <location>
        <begin position="167"/>
        <end position="222"/>
    </location>
</feature>
<dbReference type="PANTHER" id="PTHR45614">
    <property type="entry name" value="MYB PROTEIN-RELATED"/>
    <property type="match status" value="1"/>
</dbReference>
<dbReference type="OrthoDB" id="2143914at2759"/>
<dbReference type="PANTHER" id="PTHR45614:SF218">
    <property type="entry name" value="TRANSCRIPTION FACTOR MYB119-RELATED"/>
    <property type="match status" value="1"/>
</dbReference>
<dbReference type="EMBL" id="JABWDY010019864">
    <property type="protein sequence ID" value="KAF5193586.1"/>
    <property type="molecule type" value="Genomic_DNA"/>
</dbReference>
<dbReference type="InterPro" id="IPR001005">
    <property type="entry name" value="SANT/Myb"/>
</dbReference>
<organism evidence="5 6">
    <name type="scientific">Thalictrum thalictroides</name>
    <name type="common">Rue-anemone</name>
    <name type="synonym">Anemone thalictroides</name>
    <dbReference type="NCBI Taxonomy" id="46969"/>
    <lineage>
        <taxon>Eukaryota</taxon>
        <taxon>Viridiplantae</taxon>
        <taxon>Streptophyta</taxon>
        <taxon>Embryophyta</taxon>
        <taxon>Tracheophyta</taxon>
        <taxon>Spermatophyta</taxon>
        <taxon>Magnoliopsida</taxon>
        <taxon>Ranunculales</taxon>
        <taxon>Ranunculaceae</taxon>
        <taxon>Thalictroideae</taxon>
        <taxon>Thalictrum</taxon>
    </lineage>
</organism>
<proteinExistence type="predicted"/>
<dbReference type="InterPro" id="IPR009057">
    <property type="entry name" value="Homeodomain-like_sf"/>
</dbReference>
<dbReference type="GO" id="GO:0000981">
    <property type="term" value="F:DNA-binding transcription factor activity, RNA polymerase II-specific"/>
    <property type="evidence" value="ECO:0007669"/>
    <property type="project" value="TreeGrafter"/>
</dbReference>
<evidence type="ECO:0000256" key="2">
    <source>
        <dbReference type="ARBA" id="ARBA00023125"/>
    </source>
</evidence>
<sequence length="223" mass="25488">MYDDDHTLQPTLSPEENYMNMVLNSASSPGQESSSKGSMMEENMNFDQFSFNGMNISNSNFGLPLPYLDPLACANSISNLDMIDTRSFMLGEGGNGIGEFPNMDFLDCPDHGMSFLEVISQSQDMMNMNFQENMFANFGLSDEVSCITADNRFDTIAWDESNMQMRKMNAARGQWTIEEDRKLVGLVKKYGDKHWTYIAHKMNGRIGKQCRERWHNHLRPNIK</sequence>
<dbReference type="InterPro" id="IPR050560">
    <property type="entry name" value="MYB_TF"/>
</dbReference>
<evidence type="ECO:0000259" key="3">
    <source>
        <dbReference type="PROSITE" id="PS50090"/>
    </source>
</evidence>
<evidence type="ECO:0000259" key="4">
    <source>
        <dbReference type="PROSITE" id="PS51294"/>
    </source>
</evidence>
<reference evidence="5 6" key="1">
    <citation type="submission" date="2020-06" db="EMBL/GenBank/DDBJ databases">
        <title>Transcriptomic and genomic resources for Thalictrum thalictroides and T. hernandezii: Facilitating candidate gene discovery in an emerging model plant lineage.</title>
        <authorList>
            <person name="Arias T."/>
            <person name="Riano-Pachon D.M."/>
            <person name="Di Stilio V.S."/>
        </authorList>
    </citation>
    <scope>NUCLEOTIDE SEQUENCE [LARGE SCALE GENOMIC DNA]</scope>
    <source>
        <strain evidence="6">cv. WT478/WT964</strain>
        <tissue evidence="5">Leaves</tissue>
    </source>
</reference>